<proteinExistence type="predicted"/>
<sequence>MAPSSLSVFVLQIATILLLWCVCVSARIVNPHRFHNLIFHPKEMMTKHRTRRDDDCQSDDWESMTFAGRVANGDSDAIIQGTVRRLINAHNPFRPYQGRGVYTAEVEIDCLYRGWDYGEVVNISGFGETPDCVQTHVALGKSYIFLIQTDWYGNAVHEYNDQKGAVEVTPRTENEVRSLYRCRSLSETSSSDADSYMYSIDQPSSRDMSYSFEISSFDTLSNPYDSICPTFFFSSSIPITWYFDYYDYDNDGFIDKLCNGSNVIFLNHLLLAALMMVAIFFFPFLWT</sequence>
<keyword evidence="1" id="KW-0812">Transmembrane</keyword>
<keyword evidence="4" id="KW-1185">Reference proteome</keyword>
<dbReference type="SUPFAM" id="SSF50242">
    <property type="entry name" value="TIMP-like"/>
    <property type="match status" value="1"/>
</dbReference>
<organism evidence="3 4">
    <name type="scientific">Holothuria leucospilota</name>
    <name type="common">Black long sea cucumber</name>
    <name type="synonym">Mertensiothuria leucospilota</name>
    <dbReference type="NCBI Taxonomy" id="206669"/>
    <lineage>
        <taxon>Eukaryota</taxon>
        <taxon>Metazoa</taxon>
        <taxon>Echinodermata</taxon>
        <taxon>Eleutherozoa</taxon>
        <taxon>Echinozoa</taxon>
        <taxon>Holothuroidea</taxon>
        <taxon>Aspidochirotacea</taxon>
        <taxon>Aspidochirotida</taxon>
        <taxon>Holothuriidae</taxon>
        <taxon>Holothuria</taxon>
    </lineage>
</organism>
<comment type="caution">
    <text evidence="3">The sequence shown here is derived from an EMBL/GenBank/DDBJ whole genome shotgun (WGS) entry which is preliminary data.</text>
</comment>
<keyword evidence="2" id="KW-0732">Signal</keyword>
<dbReference type="AlphaFoldDB" id="A0A9Q1HHV9"/>
<feature type="transmembrane region" description="Helical" evidence="1">
    <location>
        <begin position="265"/>
        <end position="286"/>
    </location>
</feature>
<gene>
    <name evidence="3" type="ORF">HOLleu_08444</name>
</gene>
<protein>
    <submittedName>
        <fullName evidence="3">Uncharacterized protein</fullName>
    </submittedName>
</protein>
<name>A0A9Q1HHV9_HOLLE</name>
<accession>A0A9Q1HHV9</accession>
<dbReference type="Proteomes" id="UP001152320">
    <property type="component" value="Chromosome 3"/>
</dbReference>
<feature type="chain" id="PRO_5040300736" evidence="2">
    <location>
        <begin position="27"/>
        <end position="287"/>
    </location>
</feature>
<evidence type="ECO:0000256" key="2">
    <source>
        <dbReference type="SAM" id="SignalP"/>
    </source>
</evidence>
<dbReference type="EMBL" id="JAIZAY010000003">
    <property type="protein sequence ID" value="KAJ8045433.1"/>
    <property type="molecule type" value="Genomic_DNA"/>
</dbReference>
<reference evidence="3" key="1">
    <citation type="submission" date="2021-10" db="EMBL/GenBank/DDBJ databases">
        <title>Tropical sea cucumber genome reveals ecological adaptation and Cuvierian tubules defense mechanism.</title>
        <authorList>
            <person name="Chen T."/>
        </authorList>
    </citation>
    <scope>NUCLEOTIDE SEQUENCE</scope>
    <source>
        <strain evidence="3">Nanhai2018</strain>
        <tissue evidence="3">Muscle</tissue>
    </source>
</reference>
<evidence type="ECO:0000313" key="3">
    <source>
        <dbReference type="EMBL" id="KAJ8045433.1"/>
    </source>
</evidence>
<evidence type="ECO:0000313" key="4">
    <source>
        <dbReference type="Proteomes" id="UP001152320"/>
    </source>
</evidence>
<dbReference type="Gene3D" id="2.40.50.120">
    <property type="match status" value="1"/>
</dbReference>
<keyword evidence="1" id="KW-1133">Transmembrane helix</keyword>
<dbReference type="InterPro" id="IPR008993">
    <property type="entry name" value="TIMP-like_OB-fold"/>
</dbReference>
<evidence type="ECO:0000256" key="1">
    <source>
        <dbReference type="SAM" id="Phobius"/>
    </source>
</evidence>
<feature type="signal peptide" evidence="2">
    <location>
        <begin position="1"/>
        <end position="26"/>
    </location>
</feature>
<keyword evidence="1" id="KW-0472">Membrane</keyword>